<dbReference type="InterPro" id="IPR025505">
    <property type="entry name" value="FHIPEP_CS"/>
</dbReference>
<evidence type="ECO:0000256" key="3">
    <source>
        <dbReference type="ARBA" id="ARBA00022475"/>
    </source>
</evidence>
<dbReference type="PANTHER" id="PTHR30161:SF1">
    <property type="entry name" value="FLAGELLAR BIOSYNTHESIS PROTEIN FLHA-RELATED"/>
    <property type="match status" value="1"/>
</dbReference>
<feature type="transmembrane region" description="Helical" evidence="7">
    <location>
        <begin position="204"/>
        <end position="226"/>
    </location>
</feature>
<feature type="transmembrane region" description="Helical" evidence="7">
    <location>
        <begin position="41"/>
        <end position="60"/>
    </location>
</feature>
<keyword evidence="8" id="KW-0969">Cilium</keyword>
<evidence type="ECO:0000313" key="9">
    <source>
        <dbReference type="Proteomes" id="UP000241771"/>
    </source>
</evidence>
<name>A0A2T3NDA1_9GAMM</name>
<dbReference type="Gene3D" id="3.40.50.12790">
    <property type="entry name" value="FHIPEP family, domain 4"/>
    <property type="match status" value="1"/>
</dbReference>
<dbReference type="InterPro" id="IPR042196">
    <property type="entry name" value="FHIPEP_4"/>
</dbReference>
<feature type="transmembrane region" description="Helical" evidence="7">
    <location>
        <begin position="12"/>
        <end position="35"/>
    </location>
</feature>
<evidence type="ECO:0000256" key="2">
    <source>
        <dbReference type="ARBA" id="ARBA00008835"/>
    </source>
</evidence>
<gene>
    <name evidence="7 8" type="primary">flhA</name>
    <name evidence="8" type="ORF">C9I98_23525</name>
</gene>
<comment type="similarity">
    <text evidence="2 7">Belongs to the FHIPEP (flagella/HR/invasion proteins export pore) family.</text>
</comment>
<dbReference type="InterPro" id="IPR042193">
    <property type="entry name" value="FHIPEP_3"/>
</dbReference>
<dbReference type="Pfam" id="PF00771">
    <property type="entry name" value="FHIPEP"/>
    <property type="match status" value="1"/>
</dbReference>
<dbReference type="PRINTS" id="PR00949">
    <property type="entry name" value="TYPE3IMAPROT"/>
</dbReference>
<feature type="transmembrane region" description="Helical" evidence="7">
    <location>
        <begin position="72"/>
        <end position="92"/>
    </location>
</feature>
<evidence type="ECO:0000256" key="5">
    <source>
        <dbReference type="ARBA" id="ARBA00022989"/>
    </source>
</evidence>
<evidence type="ECO:0000256" key="6">
    <source>
        <dbReference type="ARBA" id="ARBA00023136"/>
    </source>
</evidence>
<keyword evidence="7" id="KW-0653">Protein transport</keyword>
<evidence type="ECO:0000313" key="8">
    <source>
        <dbReference type="EMBL" id="PSW12163.1"/>
    </source>
</evidence>
<keyword evidence="5 7" id="KW-1133">Transmembrane helix</keyword>
<dbReference type="NCBIfam" id="TIGR01398">
    <property type="entry name" value="FlhA"/>
    <property type="match status" value="1"/>
</dbReference>
<feature type="transmembrane region" description="Helical" evidence="7">
    <location>
        <begin position="279"/>
        <end position="300"/>
    </location>
</feature>
<protein>
    <recommendedName>
        <fullName evidence="7">Flagellar biosynthesis protein FlhA</fullName>
    </recommendedName>
</protein>
<feature type="transmembrane region" description="Helical" evidence="7">
    <location>
        <begin position="112"/>
        <end position="135"/>
    </location>
</feature>
<comment type="function">
    <text evidence="7">Required for formation of the rod structure of the flagellar apparatus. Together with FliI and FliH, may constitute the export apparatus of flagellin.</text>
</comment>
<dbReference type="PIRSF" id="PIRSF005419">
    <property type="entry name" value="FlhA"/>
    <property type="match status" value="1"/>
</dbReference>
<dbReference type="Proteomes" id="UP000241771">
    <property type="component" value="Unassembled WGS sequence"/>
</dbReference>
<dbReference type="GO" id="GO:0005886">
    <property type="term" value="C:plasma membrane"/>
    <property type="evidence" value="ECO:0007669"/>
    <property type="project" value="UniProtKB-SubCell"/>
</dbReference>
<comment type="subcellular location">
    <subcellularLocation>
        <location evidence="1 7">Cell membrane</location>
        <topology evidence="1 7">Multi-pass membrane protein</topology>
    </subcellularLocation>
</comment>
<accession>A0A2T3NDA1</accession>
<keyword evidence="4 7" id="KW-0812">Transmembrane</keyword>
<reference evidence="8 9" key="1">
    <citation type="submission" date="2018-01" db="EMBL/GenBank/DDBJ databases">
        <title>Whole genome sequencing of Histamine producing bacteria.</title>
        <authorList>
            <person name="Butler K."/>
        </authorList>
    </citation>
    <scope>NUCLEOTIDE SEQUENCE [LARGE SCALE GENOMIC DNA]</scope>
    <source>
        <strain evidence="8 9">DSM 100436</strain>
    </source>
</reference>
<keyword evidence="8" id="KW-0282">Flagellum</keyword>
<dbReference type="InterPro" id="IPR001712">
    <property type="entry name" value="T3SS_FHIPEP"/>
</dbReference>
<organism evidence="8 9">
    <name type="scientific">Photobacterium sanctipauli</name>
    <dbReference type="NCBI Taxonomy" id="1342794"/>
    <lineage>
        <taxon>Bacteria</taxon>
        <taxon>Pseudomonadati</taxon>
        <taxon>Pseudomonadota</taxon>
        <taxon>Gammaproteobacteria</taxon>
        <taxon>Vibrionales</taxon>
        <taxon>Vibrionaceae</taxon>
        <taxon>Photobacterium</taxon>
    </lineage>
</organism>
<keyword evidence="3 7" id="KW-1003">Cell membrane</keyword>
<dbReference type="Gene3D" id="1.10.8.540">
    <property type="entry name" value="FHIPEP family, domain 3"/>
    <property type="match status" value="1"/>
</dbReference>
<dbReference type="GO" id="GO:0044780">
    <property type="term" value="P:bacterial-type flagellum assembly"/>
    <property type="evidence" value="ECO:0007669"/>
    <property type="project" value="InterPro"/>
</dbReference>
<keyword evidence="7" id="KW-1006">Bacterial flagellum protein export</keyword>
<evidence type="ECO:0000256" key="1">
    <source>
        <dbReference type="ARBA" id="ARBA00004651"/>
    </source>
</evidence>
<dbReference type="RefSeq" id="WP_107272543.1">
    <property type="nucleotide sequence ID" value="NZ_PYMA01000022.1"/>
</dbReference>
<keyword evidence="6 7" id="KW-0472">Membrane</keyword>
<feature type="transmembrane region" description="Helical" evidence="7">
    <location>
        <begin position="246"/>
        <end position="267"/>
    </location>
</feature>
<dbReference type="Gene3D" id="3.40.30.60">
    <property type="entry name" value="FHIPEP family, domain 1"/>
    <property type="match status" value="1"/>
</dbReference>
<keyword evidence="9" id="KW-1185">Reference proteome</keyword>
<comment type="caution">
    <text evidence="8">The sequence shown here is derived from an EMBL/GenBank/DDBJ whole genome shotgun (WGS) entry which is preliminary data.</text>
</comment>
<dbReference type="PROSITE" id="PS00994">
    <property type="entry name" value="FHIPEP"/>
    <property type="match status" value="1"/>
</dbReference>
<dbReference type="GO" id="GO:0009306">
    <property type="term" value="P:protein secretion"/>
    <property type="evidence" value="ECO:0007669"/>
    <property type="project" value="InterPro"/>
</dbReference>
<dbReference type="InterPro" id="IPR006301">
    <property type="entry name" value="FlhA"/>
</dbReference>
<keyword evidence="7" id="KW-1005">Bacterial flagellum biogenesis</keyword>
<keyword evidence="7" id="KW-0813">Transport</keyword>
<evidence type="ECO:0000256" key="7">
    <source>
        <dbReference type="RuleBase" id="RU364093"/>
    </source>
</evidence>
<dbReference type="InterPro" id="IPR042194">
    <property type="entry name" value="FHIPEP_1"/>
</dbReference>
<dbReference type="EMBL" id="PYMA01000022">
    <property type="protein sequence ID" value="PSW12163.1"/>
    <property type="molecule type" value="Genomic_DNA"/>
</dbReference>
<evidence type="ECO:0000256" key="4">
    <source>
        <dbReference type="ARBA" id="ARBA00022692"/>
    </source>
</evidence>
<sequence length="700" mass="75639">MKQKLASTMQLLAKGQLGIPLLLMTILAMVILPIPPLLLDMLFTFNIVLALLVMLVSVYSQRPLDFSVFPSILLVATLLRLALNVASTRVVLLEGHQGGDAAGKVIQAFGDVVIGGNYVVGMVIFVILMIINFVVVTKGGERISEVSARFTLDAMPGKQMAIDADLNAGIIDHNGAKHRREEVAKEADFYGSMDGASKFVRGDAIAGMLILFINIVGGISIGVFQHGLSFADAFQTFALLTIGDGLVAQIPSLLLATSAAIIVTRVADSNNLSDQITKQVLASPTVLFVVAGIMLILGLIPGMPHLAFLSFSLVMGYAGWRMTKLGEPEVSNEDLVRAEEIVEENTQPESKELITGDIPMVHAMNLSVGYRLVSLIDRRQGAELLTRLLGIRKTLTEQRGFVIPQIHIRDDLALEANQYQISVRGAQVVSAEVEIDKLLAINPGQVFGNVDGILTKDPAYGMEAVWISAADKDKAVNLGYTVVDHSTIISTHVSKVINDYIEDILSPEEVNGLLERLATLNSKLADDLQQKLSNQQLLRVFRQLTIDGVPLTDIVTIANSLVESAELSKDPILLAADIRCVLRRVILNGLIGTRPDVPAITLSPELENILIGALNQAQAGGHVQLDGFTLEPGVIEKLQRSLPEALDNLRLNGHPAVLLVMPQLRPLLSRYARVCARGLNVLSFNEIPDDRSVSVVGHLG</sequence>
<dbReference type="PANTHER" id="PTHR30161">
    <property type="entry name" value="FLAGELLAR EXPORT PROTEIN, MEMBRANE FLHA SUBUNIT-RELATED"/>
    <property type="match status" value="1"/>
</dbReference>
<proteinExistence type="inferred from homology"/>
<keyword evidence="8" id="KW-0966">Cell projection</keyword>
<dbReference type="AlphaFoldDB" id="A0A2T3NDA1"/>